<proteinExistence type="predicted"/>
<organism evidence="1 2">
    <name type="scientific">Sphingomonas prati</name>
    <dbReference type="NCBI Taxonomy" id="1843237"/>
    <lineage>
        <taxon>Bacteria</taxon>
        <taxon>Pseudomonadati</taxon>
        <taxon>Pseudomonadota</taxon>
        <taxon>Alphaproteobacteria</taxon>
        <taxon>Sphingomonadales</taxon>
        <taxon>Sphingomonadaceae</taxon>
        <taxon>Sphingomonas</taxon>
    </lineage>
</organism>
<evidence type="ECO:0000313" key="1">
    <source>
        <dbReference type="EMBL" id="MBB5730225.1"/>
    </source>
</evidence>
<dbReference type="Pfam" id="PF01904">
    <property type="entry name" value="DUF72"/>
    <property type="match status" value="1"/>
</dbReference>
<reference evidence="1 2" key="1">
    <citation type="submission" date="2020-08" db="EMBL/GenBank/DDBJ databases">
        <title>Genomic Encyclopedia of Type Strains, Phase IV (KMG-IV): sequencing the most valuable type-strain genomes for metagenomic binning, comparative biology and taxonomic classification.</title>
        <authorList>
            <person name="Goeker M."/>
        </authorList>
    </citation>
    <scope>NUCLEOTIDE SEQUENCE [LARGE SCALE GENOMIC DNA]</scope>
    <source>
        <strain evidence="1 2">DSM 103336</strain>
    </source>
</reference>
<accession>A0A7W9BUG4</accession>
<dbReference type="Proteomes" id="UP000546701">
    <property type="component" value="Unassembled WGS sequence"/>
</dbReference>
<dbReference type="OrthoDB" id="9780310at2"/>
<dbReference type="RefSeq" id="WP_157176289.1">
    <property type="nucleotide sequence ID" value="NZ_BMJP01000004.1"/>
</dbReference>
<dbReference type="AlphaFoldDB" id="A0A7W9BUG4"/>
<dbReference type="PANTHER" id="PTHR30348">
    <property type="entry name" value="UNCHARACTERIZED PROTEIN YECE"/>
    <property type="match status" value="1"/>
</dbReference>
<gene>
    <name evidence="1" type="ORF">FHS99_002723</name>
</gene>
<dbReference type="PANTHER" id="PTHR30348:SF4">
    <property type="entry name" value="DUF72 DOMAIN-CONTAINING PROTEIN"/>
    <property type="match status" value="1"/>
</dbReference>
<evidence type="ECO:0000313" key="2">
    <source>
        <dbReference type="Proteomes" id="UP000546701"/>
    </source>
</evidence>
<dbReference type="Gene3D" id="3.20.20.410">
    <property type="entry name" value="Protein of unknown function UPF0759"/>
    <property type="match status" value="1"/>
</dbReference>
<keyword evidence="2" id="KW-1185">Reference proteome</keyword>
<name>A0A7W9BUG4_9SPHN</name>
<protein>
    <submittedName>
        <fullName evidence="1">Uncharacterized protein YecE (DUF72 family)</fullName>
    </submittedName>
</protein>
<dbReference type="EMBL" id="JACIJR010000006">
    <property type="protein sequence ID" value="MBB5730225.1"/>
    <property type="molecule type" value="Genomic_DNA"/>
</dbReference>
<comment type="caution">
    <text evidence="1">The sequence shown here is derived from an EMBL/GenBank/DDBJ whole genome shotgun (WGS) entry which is preliminary data.</text>
</comment>
<dbReference type="SUPFAM" id="SSF117396">
    <property type="entry name" value="TM1631-like"/>
    <property type="match status" value="1"/>
</dbReference>
<dbReference type="InterPro" id="IPR002763">
    <property type="entry name" value="DUF72"/>
</dbReference>
<sequence>MPKSRPGTIRVGIGGWTYAPWRGTFFPDKLPHTRELEHAATRLTALEINATYYGRQKPETFAKWAAAVPDGFRFAVKASRYSTARKKLADGAESVAMFLDQGLVHLGDRLGPILWQFPATKAYDHDDLARFLAMLPREIADRPAHHVIEARHPSFTDAGFVDLMRDHNIAIAHVDRDDAPPIDAITADFSYARLERATTAEPTGYPEADLDSWATRAAETAKAGQDAYVFFIAGDKVRNPQAAEALITRLDAVS</sequence>
<dbReference type="InterPro" id="IPR036520">
    <property type="entry name" value="UPF0759_sf"/>
</dbReference>